<gene>
    <name evidence="4" type="ORF">EKH83_20640</name>
</gene>
<dbReference type="InterPro" id="IPR008278">
    <property type="entry name" value="4-PPantetheinyl_Trfase_dom"/>
</dbReference>
<dbReference type="SUPFAM" id="SSF56214">
    <property type="entry name" value="4'-phosphopantetheinyl transferase"/>
    <property type="match status" value="2"/>
</dbReference>
<name>A0A4Q0M2Q3_9SPHI</name>
<comment type="caution">
    <text evidence="4">The sequence shown here is derived from an EMBL/GenBank/DDBJ whole genome shotgun (WGS) entry which is preliminary data.</text>
</comment>
<dbReference type="AlphaFoldDB" id="A0A4Q0M2Q3"/>
<dbReference type="EMBL" id="RXOC01000020">
    <property type="protein sequence ID" value="RXF67180.1"/>
    <property type="molecule type" value="Genomic_DNA"/>
</dbReference>
<dbReference type="PANTHER" id="PTHR12215">
    <property type="entry name" value="PHOSPHOPANTETHEINE TRANSFERASE"/>
    <property type="match status" value="1"/>
</dbReference>
<keyword evidence="2 4" id="KW-0808">Transferase</keyword>
<dbReference type="Proteomes" id="UP000290848">
    <property type="component" value="Unassembled WGS sequence"/>
</dbReference>
<dbReference type="GO" id="GO:0019878">
    <property type="term" value="P:lysine biosynthetic process via aminoadipic acid"/>
    <property type="evidence" value="ECO:0007669"/>
    <property type="project" value="TreeGrafter"/>
</dbReference>
<feature type="domain" description="4'-phosphopantetheinyl transferase" evidence="3">
    <location>
        <begin position="107"/>
        <end position="208"/>
    </location>
</feature>
<reference evidence="4 5" key="1">
    <citation type="submission" date="2018-12" db="EMBL/GenBank/DDBJ databases">
        <title>The Draft Genome Sequence of the Soil Bacterium Pedobacter tournemirensis R1.</title>
        <authorList>
            <person name="He J."/>
        </authorList>
    </citation>
    <scope>NUCLEOTIDE SEQUENCE [LARGE SCALE GENOMIC DNA]</scope>
    <source>
        <strain evidence="4 5">R1</strain>
    </source>
</reference>
<proteinExistence type="inferred from homology"/>
<dbReference type="InterPro" id="IPR037143">
    <property type="entry name" value="4-PPantetheinyl_Trfase_dom_sf"/>
</dbReference>
<dbReference type="RefSeq" id="WP_128771363.1">
    <property type="nucleotide sequence ID" value="NZ_RXOC01000020.1"/>
</dbReference>
<sequence length="220" mass="25730">MAIAYHRQLDEKTAFAVWKIEESAEELVSRLQLKSGELAYIESLNNGKRNLHWLSTRVLLREMLNTNKYINCEVDEHGKPYLVNFPHQISLSHSFDYAAVMISEDKPVGIDIELVKEKIARIEDKFLCREELLFIDPAHTIEHLYICWCAKEAIYKLQGKRNVSFKDHIRLHAFPYTPEGRFEASLETDQEFKSFDVNYESFHDYMIGYVAGERGYSSNK</sequence>
<dbReference type="Gene3D" id="3.90.470.20">
    <property type="entry name" value="4'-phosphopantetheinyl transferase domain"/>
    <property type="match status" value="2"/>
</dbReference>
<dbReference type="GO" id="GO:0008897">
    <property type="term" value="F:holo-[acyl-carrier-protein] synthase activity"/>
    <property type="evidence" value="ECO:0007669"/>
    <property type="project" value="InterPro"/>
</dbReference>
<evidence type="ECO:0000256" key="1">
    <source>
        <dbReference type="ARBA" id="ARBA00010990"/>
    </source>
</evidence>
<dbReference type="Pfam" id="PF01648">
    <property type="entry name" value="ACPS"/>
    <property type="match status" value="1"/>
</dbReference>
<evidence type="ECO:0000313" key="5">
    <source>
        <dbReference type="Proteomes" id="UP000290848"/>
    </source>
</evidence>
<dbReference type="PANTHER" id="PTHR12215:SF10">
    <property type="entry name" value="L-AMINOADIPATE-SEMIALDEHYDE DEHYDROGENASE-PHOSPHOPANTETHEINYL TRANSFERASE"/>
    <property type="match status" value="1"/>
</dbReference>
<comment type="similarity">
    <text evidence="1">Belongs to the P-Pant transferase superfamily. Gsp/Sfp/HetI/AcpT family.</text>
</comment>
<accession>A0A4Q0M2Q3</accession>
<dbReference type="InterPro" id="IPR050559">
    <property type="entry name" value="P-Pant_transferase_sf"/>
</dbReference>
<dbReference type="GO" id="GO:0005829">
    <property type="term" value="C:cytosol"/>
    <property type="evidence" value="ECO:0007669"/>
    <property type="project" value="TreeGrafter"/>
</dbReference>
<evidence type="ECO:0000313" key="4">
    <source>
        <dbReference type="EMBL" id="RXF67180.1"/>
    </source>
</evidence>
<evidence type="ECO:0000256" key="2">
    <source>
        <dbReference type="ARBA" id="ARBA00022679"/>
    </source>
</evidence>
<evidence type="ECO:0000259" key="3">
    <source>
        <dbReference type="Pfam" id="PF01648"/>
    </source>
</evidence>
<protein>
    <submittedName>
        <fullName evidence="4">4'-phosphopantetheinyl transferase superfamily protein</fullName>
    </submittedName>
</protein>
<organism evidence="4 5">
    <name type="scientific">Arcticibacter tournemirensis</name>
    <dbReference type="NCBI Taxonomy" id="699437"/>
    <lineage>
        <taxon>Bacteria</taxon>
        <taxon>Pseudomonadati</taxon>
        <taxon>Bacteroidota</taxon>
        <taxon>Sphingobacteriia</taxon>
        <taxon>Sphingobacteriales</taxon>
        <taxon>Sphingobacteriaceae</taxon>
        <taxon>Arcticibacter</taxon>
    </lineage>
</organism>
<dbReference type="GO" id="GO:0000287">
    <property type="term" value="F:magnesium ion binding"/>
    <property type="evidence" value="ECO:0007669"/>
    <property type="project" value="InterPro"/>
</dbReference>